<feature type="region of interest" description="Disordered" evidence="1">
    <location>
        <begin position="1"/>
        <end position="34"/>
    </location>
</feature>
<dbReference type="PANTHER" id="PTHR31288:SF22">
    <property type="entry name" value="O-FUCOSYLTRANSFERASE 9"/>
    <property type="match status" value="1"/>
</dbReference>
<accession>A0A0L9UJ32</accession>
<dbReference type="Gramene" id="KOM42905">
    <property type="protein sequence ID" value="KOM42905"/>
    <property type="gene ID" value="LR48_Vigan05g050900"/>
</dbReference>
<keyword evidence="2" id="KW-0472">Membrane</keyword>
<keyword evidence="2" id="KW-1133">Transmembrane helix</keyword>
<sequence length="148" mass="16472">MHGYSRLGGAARSPPSSPRFRHGRSKNGSWNSSKESNSMEKLVFILMSAVFRRRGLLLFAPLLYISGMLLYMGSFSFDVVSIKNGVVLVHKRAPPGSVYRSPQVFEKLWPFMEAEAANANNGTGNVVLNLFSAFSFFLQYCPVTSFHV</sequence>
<dbReference type="AlphaFoldDB" id="A0A0L9UJ32"/>
<dbReference type="EMBL" id="CM003375">
    <property type="protein sequence ID" value="KOM42905.1"/>
    <property type="molecule type" value="Genomic_DNA"/>
</dbReference>
<dbReference type="InterPro" id="IPR024709">
    <property type="entry name" value="FucosylTrfase_pln"/>
</dbReference>
<gene>
    <name evidence="3" type="ORF">LR48_Vigan05g050900</name>
</gene>
<evidence type="ECO:0000313" key="3">
    <source>
        <dbReference type="EMBL" id="KOM42905.1"/>
    </source>
</evidence>
<dbReference type="Proteomes" id="UP000053144">
    <property type="component" value="Chromosome 5"/>
</dbReference>
<evidence type="ECO:0000313" key="4">
    <source>
        <dbReference type="Proteomes" id="UP000053144"/>
    </source>
</evidence>
<evidence type="ECO:0000256" key="2">
    <source>
        <dbReference type="SAM" id="Phobius"/>
    </source>
</evidence>
<protein>
    <submittedName>
        <fullName evidence="3">Uncharacterized protein</fullName>
    </submittedName>
</protein>
<dbReference type="OMA" id="SECMHAY"/>
<dbReference type="STRING" id="3914.A0A0L9UJ32"/>
<keyword evidence="2" id="KW-0812">Transmembrane</keyword>
<feature type="transmembrane region" description="Helical" evidence="2">
    <location>
        <begin position="56"/>
        <end position="77"/>
    </location>
</feature>
<evidence type="ECO:0000256" key="1">
    <source>
        <dbReference type="SAM" id="MobiDB-lite"/>
    </source>
</evidence>
<organism evidence="3 4">
    <name type="scientific">Phaseolus angularis</name>
    <name type="common">Azuki bean</name>
    <name type="synonym">Vigna angularis</name>
    <dbReference type="NCBI Taxonomy" id="3914"/>
    <lineage>
        <taxon>Eukaryota</taxon>
        <taxon>Viridiplantae</taxon>
        <taxon>Streptophyta</taxon>
        <taxon>Embryophyta</taxon>
        <taxon>Tracheophyta</taxon>
        <taxon>Spermatophyta</taxon>
        <taxon>Magnoliopsida</taxon>
        <taxon>eudicotyledons</taxon>
        <taxon>Gunneridae</taxon>
        <taxon>Pentapetalae</taxon>
        <taxon>rosids</taxon>
        <taxon>fabids</taxon>
        <taxon>Fabales</taxon>
        <taxon>Fabaceae</taxon>
        <taxon>Papilionoideae</taxon>
        <taxon>50 kb inversion clade</taxon>
        <taxon>NPAAA clade</taxon>
        <taxon>indigoferoid/millettioid clade</taxon>
        <taxon>Phaseoleae</taxon>
        <taxon>Vigna</taxon>
    </lineage>
</organism>
<reference evidence="4" key="1">
    <citation type="journal article" date="2015" name="Proc. Natl. Acad. Sci. U.S.A.">
        <title>Genome sequencing of adzuki bean (Vigna angularis) provides insight into high starch and low fat accumulation and domestication.</title>
        <authorList>
            <person name="Yang K."/>
            <person name="Tian Z."/>
            <person name="Chen C."/>
            <person name="Luo L."/>
            <person name="Zhao B."/>
            <person name="Wang Z."/>
            <person name="Yu L."/>
            <person name="Li Y."/>
            <person name="Sun Y."/>
            <person name="Li W."/>
            <person name="Chen Y."/>
            <person name="Li Y."/>
            <person name="Zhang Y."/>
            <person name="Ai D."/>
            <person name="Zhao J."/>
            <person name="Shang C."/>
            <person name="Ma Y."/>
            <person name="Wu B."/>
            <person name="Wang M."/>
            <person name="Gao L."/>
            <person name="Sun D."/>
            <person name="Zhang P."/>
            <person name="Guo F."/>
            <person name="Wang W."/>
            <person name="Li Y."/>
            <person name="Wang J."/>
            <person name="Varshney R.K."/>
            <person name="Wang J."/>
            <person name="Ling H.Q."/>
            <person name="Wan P."/>
        </authorList>
    </citation>
    <scope>NUCLEOTIDE SEQUENCE</scope>
    <source>
        <strain evidence="4">cv. Jingnong 6</strain>
    </source>
</reference>
<dbReference type="PANTHER" id="PTHR31288">
    <property type="entry name" value="O-FUCOSYLTRANSFERASE FAMILY PROTEIN"/>
    <property type="match status" value="1"/>
</dbReference>
<name>A0A0L9UJ32_PHAAN</name>
<proteinExistence type="predicted"/>